<accession>A0ABQ2IRX9</accession>
<organism evidence="1 2">
    <name type="scientific">Deinococcus daejeonensis</name>
    <dbReference type="NCBI Taxonomy" id="1007098"/>
    <lineage>
        <taxon>Bacteria</taxon>
        <taxon>Thermotogati</taxon>
        <taxon>Deinococcota</taxon>
        <taxon>Deinococci</taxon>
        <taxon>Deinococcales</taxon>
        <taxon>Deinococcaceae</taxon>
        <taxon>Deinococcus</taxon>
    </lineage>
</organism>
<evidence type="ECO:0000313" key="1">
    <source>
        <dbReference type="EMBL" id="GGN27357.1"/>
    </source>
</evidence>
<reference evidence="2" key="1">
    <citation type="journal article" date="2019" name="Int. J. Syst. Evol. Microbiol.">
        <title>The Global Catalogue of Microorganisms (GCM) 10K type strain sequencing project: providing services to taxonomists for standard genome sequencing and annotation.</title>
        <authorList>
            <consortium name="The Broad Institute Genomics Platform"/>
            <consortium name="The Broad Institute Genome Sequencing Center for Infectious Disease"/>
            <person name="Wu L."/>
            <person name="Ma J."/>
        </authorList>
    </citation>
    <scope>NUCLEOTIDE SEQUENCE [LARGE SCALE GENOMIC DNA]</scope>
    <source>
        <strain evidence="2">JCM 16918</strain>
    </source>
</reference>
<dbReference type="RefSeq" id="WP_189052954.1">
    <property type="nucleotide sequence ID" value="NZ_BMOR01000001.1"/>
</dbReference>
<sequence length="137" mass="14559">MTRRASRVAHLEAHAARRTAAHAARLPLALRRLSDAHLEDLEDAVNAAGGTGLPVRPWEDPRPGLTGPECAAWQWAARTGRAALEDVWTPPPAGAADVFQVEAARLGGQDTVPARHARAAWALMAALAAVTLEERNA</sequence>
<evidence type="ECO:0000313" key="2">
    <source>
        <dbReference type="Proteomes" id="UP000645517"/>
    </source>
</evidence>
<dbReference type="EMBL" id="BMOR01000001">
    <property type="protein sequence ID" value="GGN27357.1"/>
    <property type="molecule type" value="Genomic_DNA"/>
</dbReference>
<gene>
    <name evidence="1" type="ORF">GCM10010842_00230</name>
</gene>
<name>A0ABQ2IRX9_9DEIO</name>
<dbReference type="Proteomes" id="UP000645517">
    <property type="component" value="Unassembled WGS sequence"/>
</dbReference>
<proteinExistence type="predicted"/>
<keyword evidence="2" id="KW-1185">Reference proteome</keyword>
<comment type="caution">
    <text evidence="1">The sequence shown here is derived from an EMBL/GenBank/DDBJ whole genome shotgun (WGS) entry which is preliminary data.</text>
</comment>
<protein>
    <submittedName>
        <fullName evidence="1">Uncharacterized protein</fullName>
    </submittedName>
</protein>